<organism evidence="4 5">
    <name type="scientific">Deinococcus roseus</name>
    <dbReference type="NCBI Taxonomy" id="392414"/>
    <lineage>
        <taxon>Bacteria</taxon>
        <taxon>Thermotogati</taxon>
        <taxon>Deinococcota</taxon>
        <taxon>Deinococci</taxon>
        <taxon>Deinococcales</taxon>
        <taxon>Deinococcaceae</taxon>
        <taxon>Deinococcus</taxon>
    </lineage>
</organism>
<sequence>MKTPVRVSLCVLTAVLLPFAVGQYQSMKAHETVLLSSAPQRNIAGMIAGIAAPVLDPSKPTVVVVLGSDVSEVADVLVPYQVFAASGKFNVVTAAAKRLPVALTGGLDLLPHYTFQELDQKLSAGPRVVIVPNIPFIQNQGNAAVLSWLQVQGKHPKTIIMGICSGANTLALAGLLNGKKATAHWSDLGTLNKNFPEVQWVRDQRYVDEGLRVTSAGVLSGLDSSLHVLERLSGEKVLLETMQKINYAPSPYLQNPHMKPIRAQFSDGIFLLNASYLWDRPTYPLPLQNRMDEMDLAALVDTFPATFSAKIVTTAKQPIKTHYGLDVLPRTDHADPTLPVLKLTGTGFPFDQALKQLAAVQNVPTAVFGARRLEYRSGPESYTGAGWGNPVVYRPLFLAVLGVLLVLLLEWGFVCLRKSKTAPMEIQKNTPGRS</sequence>
<accession>A0ABQ2CYQ8</accession>
<keyword evidence="1" id="KW-1133">Transmembrane helix</keyword>
<dbReference type="InterPro" id="IPR052158">
    <property type="entry name" value="INH-QAR"/>
</dbReference>
<proteinExistence type="predicted"/>
<feature type="signal peptide" evidence="2">
    <location>
        <begin position="1"/>
        <end position="20"/>
    </location>
</feature>
<evidence type="ECO:0000313" key="4">
    <source>
        <dbReference type="EMBL" id="GGJ26967.1"/>
    </source>
</evidence>
<dbReference type="SUPFAM" id="SSF52317">
    <property type="entry name" value="Class I glutamine amidotransferase-like"/>
    <property type="match status" value="1"/>
</dbReference>
<keyword evidence="1" id="KW-0812">Transmembrane</keyword>
<dbReference type="EMBL" id="BMOD01000003">
    <property type="protein sequence ID" value="GGJ26967.1"/>
    <property type="molecule type" value="Genomic_DNA"/>
</dbReference>
<protein>
    <recommendedName>
        <fullName evidence="3">DJ-1/PfpI domain-containing protein</fullName>
    </recommendedName>
</protein>
<dbReference type="PANTHER" id="PTHR43130:SF3">
    <property type="entry name" value="HTH-TYPE TRANSCRIPTIONAL REGULATOR RV1931C"/>
    <property type="match status" value="1"/>
</dbReference>
<evidence type="ECO:0000313" key="5">
    <source>
        <dbReference type="Proteomes" id="UP000632222"/>
    </source>
</evidence>
<feature type="domain" description="DJ-1/PfpI" evidence="3">
    <location>
        <begin position="62"/>
        <end position="230"/>
    </location>
</feature>
<keyword evidence="5" id="KW-1185">Reference proteome</keyword>
<dbReference type="RefSeq" id="WP_189001225.1">
    <property type="nucleotide sequence ID" value="NZ_BMOD01000003.1"/>
</dbReference>
<feature type="transmembrane region" description="Helical" evidence="1">
    <location>
        <begin position="396"/>
        <end position="416"/>
    </location>
</feature>
<evidence type="ECO:0000256" key="2">
    <source>
        <dbReference type="SAM" id="SignalP"/>
    </source>
</evidence>
<dbReference type="Proteomes" id="UP000632222">
    <property type="component" value="Unassembled WGS sequence"/>
</dbReference>
<name>A0ABQ2CYQ8_9DEIO</name>
<dbReference type="InterPro" id="IPR029062">
    <property type="entry name" value="Class_I_gatase-like"/>
</dbReference>
<dbReference type="PANTHER" id="PTHR43130">
    <property type="entry name" value="ARAC-FAMILY TRANSCRIPTIONAL REGULATOR"/>
    <property type="match status" value="1"/>
</dbReference>
<evidence type="ECO:0000256" key="1">
    <source>
        <dbReference type="SAM" id="Phobius"/>
    </source>
</evidence>
<reference evidence="5" key="1">
    <citation type="journal article" date="2019" name="Int. J. Syst. Evol. Microbiol.">
        <title>The Global Catalogue of Microorganisms (GCM) 10K type strain sequencing project: providing services to taxonomists for standard genome sequencing and annotation.</title>
        <authorList>
            <consortium name="The Broad Institute Genomics Platform"/>
            <consortium name="The Broad Institute Genome Sequencing Center for Infectious Disease"/>
            <person name="Wu L."/>
            <person name="Ma J."/>
        </authorList>
    </citation>
    <scope>NUCLEOTIDE SEQUENCE [LARGE SCALE GENOMIC DNA]</scope>
    <source>
        <strain evidence="5">JCM 14370</strain>
    </source>
</reference>
<dbReference type="Gene3D" id="3.40.50.880">
    <property type="match status" value="1"/>
</dbReference>
<dbReference type="InterPro" id="IPR002818">
    <property type="entry name" value="DJ-1/PfpI"/>
</dbReference>
<feature type="chain" id="PRO_5045039798" description="DJ-1/PfpI domain-containing protein" evidence="2">
    <location>
        <begin position="21"/>
        <end position="434"/>
    </location>
</feature>
<evidence type="ECO:0000259" key="3">
    <source>
        <dbReference type="Pfam" id="PF01965"/>
    </source>
</evidence>
<comment type="caution">
    <text evidence="4">The sequence shown here is derived from an EMBL/GenBank/DDBJ whole genome shotgun (WGS) entry which is preliminary data.</text>
</comment>
<keyword evidence="2" id="KW-0732">Signal</keyword>
<gene>
    <name evidence="4" type="ORF">GCM10008938_11350</name>
</gene>
<keyword evidence="1" id="KW-0472">Membrane</keyword>
<dbReference type="Pfam" id="PF01965">
    <property type="entry name" value="DJ-1_PfpI"/>
    <property type="match status" value="1"/>
</dbReference>